<accession>A0ABZ2J4W4</accession>
<reference evidence="1 2" key="1">
    <citation type="submission" date="2024-03" db="EMBL/GenBank/DDBJ databases">
        <title>A Dehalogenimonas Isolated from Estuarine Sediments Dihaloeliminates Chlorinated Alkanes.</title>
        <authorList>
            <person name="Yang Y."/>
            <person name="Wang H."/>
        </authorList>
    </citation>
    <scope>NUCLEOTIDE SEQUENCE [LARGE SCALE GENOMIC DNA]</scope>
    <source>
        <strain evidence="1 2">W</strain>
    </source>
</reference>
<evidence type="ECO:0000313" key="1">
    <source>
        <dbReference type="EMBL" id="WWX25946.1"/>
    </source>
</evidence>
<protein>
    <submittedName>
        <fullName evidence="1">Uncharacterized protein</fullName>
    </submittedName>
</protein>
<sequence>MVDDTRAVLPDGTLHDILGVKQTGIGRKGLMELIDKYGIGK</sequence>
<gene>
    <name evidence="1" type="ORF">V8247_02980</name>
</gene>
<dbReference type="RefSeq" id="WP_338738616.1">
    <property type="nucleotide sequence ID" value="NZ_CP146612.1"/>
</dbReference>
<dbReference type="Proteomes" id="UP001375370">
    <property type="component" value="Chromosome"/>
</dbReference>
<keyword evidence="2" id="KW-1185">Reference proteome</keyword>
<proteinExistence type="predicted"/>
<evidence type="ECO:0000313" key="2">
    <source>
        <dbReference type="Proteomes" id="UP001375370"/>
    </source>
</evidence>
<name>A0ABZ2J4W4_9CHLR</name>
<dbReference type="EMBL" id="CP146612">
    <property type="protein sequence ID" value="WWX25946.1"/>
    <property type="molecule type" value="Genomic_DNA"/>
</dbReference>
<organism evidence="1 2">
    <name type="scientific">Candidatus Dehalogenimonas loeffleri</name>
    <dbReference type="NCBI Taxonomy" id="3127115"/>
    <lineage>
        <taxon>Bacteria</taxon>
        <taxon>Bacillati</taxon>
        <taxon>Chloroflexota</taxon>
        <taxon>Dehalococcoidia</taxon>
        <taxon>Dehalococcoidales</taxon>
        <taxon>Dehalococcoidaceae</taxon>
        <taxon>Dehalogenimonas</taxon>
    </lineage>
</organism>